<feature type="compositionally biased region" description="Basic and acidic residues" evidence="1">
    <location>
        <begin position="98"/>
        <end position="113"/>
    </location>
</feature>
<feature type="region of interest" description="Disordered" evidence="1">
    <location>
        <begin position="1"/>
        <end position="77"/>
    </location>
</feature>
<proteinExistence type="predicted"/>
<sequence>MTGSRKQNKSYRPSQTTPTYLRTSKILAARDEARRKVNEMHRKEGVAADVSSGKRKTSHPSPDLPFASKQGGAESEEEFDDGFMIVSLPGGVEAPLADTKKAAEKSPAEEVKPATDAADTSETKITGGFWPWSRGTSK</sequence>
<feature type="compositionally biased region" description="Polar residues" evidence="1">
    <location>
        <begin position="1"/>
        <end position="22"/>
    </location>
</feature>
<organism evidence="2 3">
    <name type="scientific">Zasmidium cellare</name>
    <name type="common">Wine cellar mold</name>
    <name type="synonym">Racodium cellare</name>
    <dbReference type="NCBI Taxonomy" id="395010"/>
    <lineage>
        <taxon>Eukaryota</taxon>
        <taxon>Fungi</taxon>
        <taxon>Dikarya</taxon>
        <taxon>Ascomycota</taxon>
        <taxon>Pezizomycotina</taxon>
        <taxon>Dothideomycetes</taxon>
        <taxon>Dothideomycetidae</taxon>
        <taxon>Mycosphaerellales</taxon>
        <taxon>Mycosphaerellaceae</taxon>
        <taxon>Zasmidium</taxon>
    </lineage>
</organism>
<name>A0ABR0ERX7_ZASCE</name>
<protein>
    <submittedName>
        <fullName evidence="2">Uncharacterized protein</fullName>
    </submittedName>
</protein>
<reference evidence="2 3" key="1">
    <citation type="journal article" date="2023" name="G3 (Bethesda)">
        <title>A chromosome-level genome assembly of Zasmidium syzygii isolated from banana leaves.</title>
        <authorList>
            <person name="van Westerhoven A.C."/>
            <person name="Mehrabi R."/>
            <person name="Talebi R."/>
            <person name="Steentjes M.B.F."/>
            <person name="Corcolon B."/>
            <person name="Chong P.A."/>
            <person name="Kema G.H.J."/>
            <person name="Seidl M.F."/>
        </authorList>
    </citation>
    <scope>NUCLEOTIDE SEQUENCE [LARGE SCALE GENOMIC DNA]</scope>
    <source>
        <strain evidence="2 3">P124</strain>
    </source>
</reference>
<evidence type="ECO:0000313" key="3">
    <source>
        <dbReference type="Proteomes" id="UP001305779"/>
    </source>
</evidence>
<accession>A0ABR0ERX7</accession>
<evidence type="ECO:0000313" key="2">
    <source>
        <dbReference type="EMBL" id="KAK4503603.1"/>
    </source>
</evidence>
<evidence type="ECO:0000256" key="1">
    <source>
        <dbReference type="SAM" id="MobiDB-lite"/>
    </source>
</evidence>
<keyword evidence="3" id="KW-1185">Reference proteome</keyword>
<feature type="region of interest" description="Disordered" evidence="1">
    <location>
        <begin position="98"/>
        <end position="138"/>
    </location>
</feature>
<dbReference type="Proteomes" id="UP001305779">
    <property type="component" value="Unassembled WGS sequence"/>
</dbReference>
<gene>
    <name evidence="2" type="ORF">PRZ48_004518</name>
</gene>
<comment type="caution">
    <text evidence="2">The sequence shown here is derived from an EMBL/GenBank/DDBJ whole genome shotgun (WGS) entry which is preliminary data.</text>
</comment>
<feature type="compositionally biased region" description="Basic and acidic residues" evidence="1">
    <location>
        <begin position="28"/>
        <end position="46"/>
    </location>
</feature>
<dbReference type="EMBL" id="JAXOVC010000003">
    <property type="protein sequence ID" value="KAK4503603.1"/>
    <property type="molecule type" value="Genomic_DNA"/>
</dbReference>